<dbReference type="eggNOG" id="COG1215">
    <property type="taxonomic scope" value="Bacteria"/>
</dbReference>
<dbReference type="InterPro" id="IPR001173">
    <property type="entry name" value="Glyco_trans_2-like"/>
</dbReference>
<dbReference type="HOGENOM" id="CLU_033536_13_2_12"/>
<dbReference type="CDD" id="cd04179">
    <property type="entry name" value="DPM_DPG-synthase_like"/>
    <property type="match status" value="1"/>
</dbReference>
<dbReference type="InterPro" id="IPR039528">
    <property type="entry name" value="DPM1-like"/>
</dbReference>
<dbReference type="OrthoDB" id="9807778at2"/>
<evidence type="ECO:0000256" key="3">
    <source>
        <dbReference type="ARBA" id="ARBA00022679"/>
    </source>
</evidence>
<protein>
    <submittedName>
        <fullName evidence="5">Glycosyl transferase family 2</fullName>
    </submittedName>
</protein>
<evidence type="ECO:0000313" key="5">
    <source>
        <dbReference type="EMBL" id="ADK79814.1"/>
    </source>
</evidence>
<dbReference type="Gene3D" id="3.90.550.10">
    <property type="entry name" value="Spore Coat Polysaccharide Biosynthesis Protein SpsA, Chain A"/>
    <property type="match status" value="1"/>
</dbReference>
<proteinExistence type="inferred from homology"/>
<accession>E1RBT4</accession>
<dbReference type="KEGG" id="ssm:Spirs_0674"/>
<dbReference type="InterPro" id="IPR029044">
    <property type="entry name" value="Nucleotide-diphossugar_trans"/>
</dbReference>
<reference evidence="5 6" key="1">
    <citation type="journal article" date="2010" name="Stand. Genomic Sci.">
        <title>Complete genome sequence of Spirochaeta smaragdinae type strain (SEBR 4228).</title>
        <authorList>
            <person name="Mavromatis K."/>
            <person name="Yasawong M."/>
            <person name="Chertkov O."/>
            <person name="Lapidus A."/>
            <person name="Lucas S."/>
            <person name="Nolan M."/>
            <person name="Del Rio T.G."/>
            <person name="Tice H."/>
            <person name="Cheng J.F."/>
            <person name="Pitluck S."/>
            <person name="Liolios K."/>
            <person name="Ivanova N."/>
            <person name="Tapia R."/>
            <person name="Han C."/>
            <person name="Bruce D."/>
            <person name="Goodwin L."/>
            <person name="Pati A."/>
            <person name="Chen A."/>
            <person name="Palaniappan K."/>
            <person name="Land M."/>
            <person name="Hauser L."/>
            <person name="Chang Y.J."/>
            <person name="Jeffries C.D."/>
            <person name="Detter J.C."/>
            <person name="Rohde M."/>
            <person name="Brambilla E."/>
            <person name="Spring S."/>
            <person name="Goker M."/>
            <person name="Sikorski J."/>
            <person name="Woyke T."/>
            <person name="Bristow J."/>
            <person name="Eisen J.A."/>
            <person name="Markowitz V."/>
            <person name="Hugenholtz P."/>
            <person name="Klenk H.P."/>
            <person name="Kyrpides N.C."/>
        </authorList>
    </citation>
    <scope>NUCLEOTIDE SEQUENCE [LARGE SCALE GENOMIC DNA]</scope>
    <source>
        <strain evidence="6">DSM 11293 / JCM 15392 / SEBR 4228</strain>
    </source>
</reference>
<gene>
    <name evidence="5" type="ordered locus">Spirs_0674</name>
</gene>
<dbReference type="Pfam" id="PF00535">
    <property type="entry name" value="Glycos_transf_2"/>
    <property type="match status" value="1"/>
</dbReference>
<dbReference type="GO" id="GO:0004582">
    <property type="term" value="F:dolichyl-phosphate beta-D-mannosyltransferase activity"/>
    <property type="evidence" value="ECO:0007669"/>
    <property type="project" value="InterPro"/>
</dbReference>
<dbReference type="RefSeq" id="WP_013253278.1">
    <property type="nucleotide sequence ID" value="NC_014364.1"/>
</dbReference>
<dbReference type="Proteomes" id="UP000002318">
    <property type="component" value="Chromosome"/>
</dbReference>
<comment type="similarity">
    <text evidence="1">Belongs to the glycosyltransferase 2 family.</text>
</comment>
<dbReference type="AlphaFoldDB" id="E1RBT4"/>
<dbReference type="PANTHER" id="PTHR43398">
    <property type="entry name" value="DOLICHOL-PHOSPHATE MANNOSYLTRANSFERASE SUBUNIT 1"/>
    <property type="match status" value="1"/>
</dbReference>
<keyword evidence="2" id="KW-0328">Glycosyltransferase</keyword>
<dbReference type="CAZy" id="GT2">
    <property type="family name" value="Glycosyltransferase Family 2"/>
</dbReference>
<dbReference type="STRING" id="573413.Spirs_0674"/>
<organism evidence="5 6">
    <name type="scientific">Sediminispirochaeta smaragdinae (strain DSM 11293 / JCM 15392 / SEBR 4228)</name>
    <name type="common">Spirochaeta smaragdinae</name>
    <dbReference type="NCBI Taxonomy" id="573413"/>
    <lineage>
        <taxon>Bacteria</taxon>
        <taxon>Pseudomonadati</taxon>
        <taxon>Spirochaetota</taxon>
        <taxon>Spirochaetia</taxon>
        <taxon>Spirochaetales</taxon>
        <taxon>Spirochaetaceae</taxon>
        <taxon>Sediminispirochaeta</taxon>
    </lineage>
</organism>
<feature type="domain" description="Glycosyltransferase 2-like" evidence="4">
    <location>
        <begin position="4"/>
        <end position="168"/>
    </location>
</feature>
<dbReference type="SUPFAM" id="SSF53448">
    <property type="entry name" value="Nucleotide-diphospho-sugar transferases"/>
    <property type="match status" value="1"/>
</dbReference>
<evidence type="ECO:0000256" key="1">
    <source>
        <dbReference type="ARBA" id="ARBA00006739"/>
    </source>
</evidence>
<keyword evidence="6" id="KW-1185">Reference proteome</keyword>
<dbReference type="PANTHER" id="PTHR43398:SF1">
    <property type="entry name" value="DOLICHOL-PHOSPHATE MANNOSYLTRANSFERASE SUBUNIT 1"/>
    <property type="match status" value="1"/>
</dbReference>
<name>E1RBT4_SEDSS</name>
<dbReference type="EMBL" id="CP002116">
    <property type="protein sequence ID" value="ADK79814.1"/>
    <property type="molecule type" value="Genomic_DNA"/>
</dbReference>
<evidence type="ECO:0000313" key="6">
    <source>
        <dbReference type="Proteomes" id="UP000002318"/>
    </source>
</evidence>
<sequence length="241" mass="27774">MIDIVVPVYNEGKNIKNLFTLIEDKISTEKEVIIVYDFEEDDTLPVVKGILSDYSFPIRLQRNLYGRGALNAIVSGFRSAKEEAVLVIMADLSDSLEVVDSMFKKIKEDHYDLVCGSRYMRGGKQNGGPFLKGVFSRLAGLSLHLFTRIPTHDISNSFKMYRKSMLDSIEIESDGGFEVGMEITVKAYLSGYKITEIPSEWFDRSEGESNFKMWKWLPHYLHWYGLCIRRSWFKNHLTIKT</sequence>
<evidence type="ECO:0000256" key="2">
    <source>
        <dbReference type="ARBA" id="ARBA00022676"/>
    </source>
</evidence>
<keyword evidence="3 5" id="KW-0808">Transferase</keyword>
<evidence type="ECO:0000259" key="4">
    <source>
        <dbReference type="Pfam" id="PF00535"/>
    </source>
</evidence>